<dbReference type="InterPro" id="IPR004843">
    <property type="entry name" value="Calcineurin-like_PHP"/>
</dbReference>
<dbReference type="EMBL" id="JABSTR010000001">
    <property type="protein sequence ID" value="KAH9359837.1"/>
    <property type="molecule type" value="Genomic_DNA"/>
</dbReference>
<feature type="domain" description="Serine/threonine specific protein phosphatases" evidence="6">
    <location>
        <begin position="115"/>
        <end position="120"/>
    </location>
</feature>
<reference evidence="7 8" key="1">
    <citation type="journal article" date="2020" name="Cell">
        <title>Large-Scale Comparative Analyses of Tick Genomes Elucidate Their Genetic Diversity and Vector Capacities.</title>
        <authorList>
            <consortium name="Tick Genome and Microbiome Consortium (TIGMIC)"/>
            <person name="Jia N."/>
            <person name="Wang J."/>
            <person name="Shi W."/>
            <person name="Du L."/>
            <person name="Sun Y."/>
            <person name="Zhan W."/>
            <person name="Jiang J.F."/>
            <person name="Wang Q."/>
            <person name="Zhang B."/>
            <person name="Ji P."/>
            <person name="Bell-Sakyi L."/>
            <person name="Cui X.M."/>
            <person name="Yuan T.T."/>
            <person name="Jiang B.G."/>
            <person name="Yang W.F."/>
            <person name="Lam T.T."/>
            <person name="Chang Q.C."/>
            <person name="Ding S.J."/>
            <person name="Wang X.J."/>
            <person name="Zhu J.G."/>
            <person name="Ruan X.D."/>
            <person name="Zhao L."/>
            <person name="Wei J.T."/>
            <person name="Ye R.Z."/>
            <person name="Que T.C."/>
            <person name="Du C.H."/>
            <person name="Zhou Y.H."/>
            <person name="Cheng J.X."/>
            <person name="Dai P.F."/>
            <person name="Guo W.B."/>
            <person name="Han X.H."/>
            <person name="Huang E.J."/>
            <person name="Li L.F."/>
            <person name="Wei W."/>
            <person name="Gao Y.C."/>
            <person name="Liu J.Z."/>
            <person name="Shao H.Z."/>
            <person name="Wang X."/>
            <person name="Wang C.C."/>
            <person name="Yang T.C."/>
            <person name="Huo Q.B."/>
            <person name="Li W."/>
            <person name="Chen H.Y."/>
            <person name="Chen S.E."/>
            <person name="Zhou L.G."/>
            <person name="Ni X.B."/>
            <person name="Tian J.H."/>
            <person name="Sheng Y."/>
            <person name="Liu T."/>
            <person name="Pan Y.S."/>
            <person name="Xia L.Y."/>
            <person name="Li J."/>
            <person name="Zhao F."/>
            <person name="Cao W.C."/>
        </authorList>
    </citation>
    <scope>NUCLEOTIDE SEQUENCE [LARGE SCALE GENOMIC DNA]</scope>
    <source>
        <strain evidence="7">HaeL-2018</strain>
    </source>
</reference>
<dbReference type="Gene3D" id="3.60.21.10">
    <property type="match status" value="1"/>
</dbReference>
<protein>
    <recommendedName>
        <fullName evidence="5">Serine/threonine-protein phosphatase</fullName>
        <ecNumber evidence="5">3.1.3.16</ecNumber>
    </recommendedName>
</protein>
<evidence type="ECO:0000256" key="3">
    <source>
        <dbReference type="ARBA" id="ARBA00022801"/>
    </source>
</evidence>
<dbReference type="AlphaFoldDB" id="A0A9J6FA77"/>
<dbReference type="InterPro" id="IPR029052">
    <property type="entry name" value="Metallo-depent_PP-like"/>
</dbReference>
<name>A0A9J6FA77_HAELO</name>
<comment type="cofactor">
    <cofactor evidence="1">
        <name>Mn(2+)</name>
        <dbReference type="ChEBI" id="CHEBI:29035"/>
    </cofactor>
</comment>
<evidence type="ECO:0000259" key="6">
    <source>
        <dbReference type="PROSITE" id="PS00125"/>
    </source>
</evidence>
<dbReference type="SMART" id="SM00156">
    <property type="entry name" value="PP2Ac"/>
    <property type="match status" value="1"/>
</dbReference>
<proteinExistence type="inferred from homology"/>
<gene>
    <name evidence="7" type="ORF">HPB48_002436</name>
</gene>
<dbReference type="InterPro" id="IPR047129">
    <property type="entry name" value="PPA2-like"/>
</dbReference>
<organism evidence="7 8">
    <name type="scientific">Haemaphysalis longicornis</name>
    <name type="common">Bush tick</name>
    <dbReference type="NCBI Taxonomy" id="44386"/>
    <lineage>
        <taxon>Eukaryota</taxon>
        <taxon>Metazoa</taxon>
        <taxon>Ecdysozoa</taxon>
        <taxon>Arthropoda</taxon>
        <taxon>Chelicerata</taxon>
        <taxon>Arachnida</taxon>
        <taxon>Acari</taxon>
        <taxon>Parasitiformes</taxon>
        <taxon>Ixodida</taxon>
        <taxon>Ixodoidea</taxon>
        <taxon>Ixodidae</taxon>
        <taxon>Haemaphysalinae</taxon>
        <taxon>Haemaphysalis</taxon>
    </lineage>
</organism>
<dbReference type="PRINTS" id="PR00114">
    <property type="entry name" value="STPHPHTASE"/>
</dbReference>
<dbReference type="Pfam" id="PF00149">
    <property type="entry name" value="Metallophos"/>
    <property type="match status" value="1"/>
</dbReference>
<keyword evidence="4" id="KW-0464">Manganese</keyword>
<comment type="catalytic activity">
    <reaction evidence="5">
        <text>O-phospho-L-threonyl-[protein] + H2O = L-threonyl-[protein] + phosphate</text>
        <dbReference type="Rhea" id="RHEA:47004"/>
        <dbReference type="Rhea" id="RHEA-COMP:11060"/>
        <dbReference type="Rhea" id="RHEA-COMP:11605"/>
        <dbReference type="ChEBI" id="CHEBI:15377"/>
        <dbReference type="ChEBI" id="CHEBI:30013"/>
        <dbReference type="ChEBI" id="CHEBI:43474"/>
        <dbReference type="ChEBI" id="CHEBI:61977"/>
        <dbReference type="EC" id="3.1.3.16"/>
    </reaction>
</comment>
<keyword evidence="8" id="KW-1185">Reference proteome</keyword>
<comment type="caution">
    <text evidence="7">The sequence shown here is derived from an EMBL/GenBank/DDBJ whole genome shotgun (WGS) entry which is preliminary data.</text>
</comment>
<dbReference type="PROSITE" id="PS00125">
    <property type="entry name" value="SER_THR_PHOSPHATASE"/>
    <property type="match status" value="1"/>
</dbReference>
<dbReference type="PANTHER" id="PTHR45619">
    <property type="entry name" value="SERINE/THREONINE-PROTEIN PHOSPHATASE PP2A-RELATED"/>
    <property type="match status" value="1"/>
</dbReference>
<comment type="similarity">
    <text evidence="5">Belongs to the PPP phosphatase family.</text>
</comment>
<dbReference type="OrthoDB" id="1930084at2759"/>
<evidence type="ECO:0000256" key="4">
    <source>
        <dbReference type="ARBA" id="ARBA00023211"/>
    </source>
</evidence>
<dbReference type="SUPFAM" id="SSF56300">
    <property type="entry name" value="Metallo-dependent phosphatases"/>
    <property type="match status" value="1"/>
</dbReference>
<evidence type="ECO:0000256" key="1">
    <source>
        <dbReference type="ARBA" id="ARBA00001936"/>
    </source>
</evidence>
<keyword evidence="3 5" id="KW-0378">Hydrolase</keyword>
<dbReference type="VEuPathDB" id="VectorBase:HLOH_059022"/>
<accession>A0A9J6FA77</accession>
<dbReference type="GO" id="GO:0004722">
    <property type="term" value="F:protein serine/threonine phosphatase activity"/>
    <property type="evidence" value="ECO:0007669"/>
    <property type="project" value="UniProtKB-EC"/>
</dbReference>
<evidence type="ECO:0000256" key="2">
    <source>
        <dbReference type="ARBA" id="ARBA00022723"/>
    </source>
</evidence>
<evidence type="ECO:0000256" key="5">
    <source>
        <dbReference type="RuleBase" id="RU004273"/>
    </source>
</evidence>
<dbReference type="InterPro" id="IPR006186">
    <property type="entry name" value="Ser/Thr-sp_prot-phosphatase"/>
</dbReference>
<evidence type="ECO:0000313" key="8">
    <source>
        <dbReference type="Proteomes" id="UP000821853"/>
    </source>
</evidence>
<dbReference type="EC" id="3.1.3.16" evidence="5"/>
<dbReference type="Proteomes" id="UP000821853">
    <property type="component" value="Chromosome 1"/>
</dbReference>
<evidence type="ECO:0000313" key="7">
    <source>
        <dbReference type="EMBL" id="KAH9359837.1"/>
    </source>
</evidence>
<dbReference type="GO" id="GO:0046872">
    <property type="term" value="F:metal ion binding"/>
    <property type="evidence" value="ECO:0007669"/>
    <property type="project" value="UniProtKB-KW"/>
</dbReference>
<keyword evidence="2" id="KW-0479">Metal-binding</keyword>
<sequence>MDGGMAFHSDLDRQIERLRRCELIEEEKVKSLCTKARELLILDRNLETVVSPVAVCGDIHGQFSDLLELFKLGGNVPETNYLFLGDYVDRGKNSVETFLLLLALKVRYPSRITLLRGNHESRHITQVFGFYDECYRKYGSLAVWRYCTDVFDFLPICALVDGRVFCTHGGLSPSINTLDQIRTIPRLREVPSIGPMCDLLWSDPEEIEGWKPNTRGAGYVFGCDVVFKFNFTNRHRLRLPCPPVSHGGVPLALPEEPGHCLLRPKLLLY</sequence>